<feature type="transmembrane region" description="Helical" evidence="8">
    <location>
        <begin position="283"/>
        <end position="305"/>
    </location>
</feature>
<feature type="transmembrane region" description="Helical" evidence="8">
    <location>
        <begin position="225"/>
        <end position="241"/>
    </location>
</feature>
<dbReference type="InterPro" id="IPR003663">
    <property type="entry name" value="Sugar/inositol_transpt"/>
</dbReference>
<protein>
    <submittedName>
        <fullName evidence="10">And other transporter-domain-containing protein</fullName>
    </submittedName>
</protein>
<evidence type="ECO:0000256" key="6">
    <source>
        <dbReference type="ARBA" id="ARBA00023136"/>
    </source>
</evidence>
<dbReference type="InParanoid" id="A0A136IXY6"/>
<keyword evidence="3" id="KW-0813">Transport</keyword>
<dbReference type="GO" id="GO:0015791">
    <property type="term" value="P:polyol transmembrane transport"/>
    <property type="evidence" value="ECO:0007669"/>
    <property type="project" value="UniProtKB-ARBA"/>
</dbReference>
<organism evidence="10 11">
    <name type="scientific">Microdochium bolleyi</name>
    <dbReference type="NCBI Taxonomy" id="196109"/>
    <lineage>
        <taxon>Eukaryota</taxon>
        <taxon>Fungi</taxon>
        <taxon>Dikarya</taxon>
        <taxon>Ascomycota</taxon>
        <taxon>Pezizomycotina</taxon>
        <taxon>Sordariomycetes</taxon>
        <taxon>Xylariomycetidae</taxon>
        <taxon>Xylariales</taxon>
        <taxon>Microdochiaceae</taxon>
        <taxon>Microdochium</taxon>
    </lineage>
</organism>
<evidence type="ECO:0000313" key="11">
    <source>
        <dbReference type="Proteomes" id="UP000070501"/>
    </source>
</evidence>
<feature type="transmembrane region" description="Helical" evidence="8">
    <location>
        <begin position="591"/>
        <end position="610"/>
    </location>
</feature>
<evidence type="ECO:0000313" key="10">
    <source>
        <dbReference type="EMBL" id="KXJ89738.1"/>
    </source>
</evidence>
<dbReference type="Proteomes" id="UP000070501">
    <property type="component" value="Unassembled WGS sequence"/>
</dbReference>
<dbReference type="EMBL" id="KQ964254">
    <property type="protein sequence ID" value="KXJ89738.1"/>
    <property type="molecule type" value="Genomic_DNA"/>
</dbReference>
<feature type="transmembrane region" description="Helical" evidence="8">
    <location>
        <begin position="311"/>
        <end position="335"/>
    </location>
</feature>
<keyword evidence="5 8" id="KW-1133">Transmembrane helix</keyword>
<evidence type="ECO:0000256" key="4">
    <source>
        <dbReference type="ARBA" id="ARBA00022692"/>
    </source>
</evidence>
<keyword evidence="4 8" id="KW-0812">Transmembrane</keyword>
<feature type="transmembrane region" description="Helical" evidence="8">
    <location>
        <begin position="524"/>
        <end position="547"/>
    </location>
</feature>
<feature type="transmembrane region" description="Helical" evidence="8">
    <location>
        <begin position="191"/>
        <end position="213"/>
    </location>
</feature>
<evidence type="ECO:0000256" key="1">
    <source>
        <dbReference type="ARBA" id="ARBA00004141"/>
    </source>
</evidence>
<dbReference type="PANTHER" id="PTHR48020:SF4">
    <property type="entry name" value="SYMPORT, PUTATIVE (AFU_ORTHOLOGUE AFUA_3G11790)-RELATED"/>
    <property type="match status" value="1"/>
</dbReference>
<keyword evidence="6 8" id="KW-0472">Membrane</keyword>
<dbReference type="GO" id="GO:0015798">
    <property type="term" value="P:myo-inositol transport"/>
    <property type="evidence" value="ECO:0007669"/>
    <property type="project" value="UniProtKB-ARBA"/>
</dbReference>
<feature type="transmembrane region" description="Helical" evidence="8">
    <location>
        <begin position="465"/>
        <end position="482"/>
    </location>
</feature>
<evidence type="ECO:0000256" key="8">
    <source>
        <dbReference type="SAM" id="Phobius"/>
    </source>
</evidence>
<evidence type="ECO:0000256" key="2">
    <source>
        <dbReference type="ARBA" id="ARBA00010992"/>
    </source>
</evidence>
<dbReference type="Pfam" id="PF00083">
    <property type="entry name" value="Sugar_tr"/>
    <property type="match status" value="1"/>
</dbReference>
<dbReference type="Gene3D" id="1.20.1250.20">
    <property type="entry name" value="MFS general substrate transporter like domains"/>
    <property type="match status" value="1"/>
</dbReference>
<dbReference type="AlphaFoldDB" id="A0A136IXY6"/>
<dbReference type="GO" id="GO:0022857">
    <property type="term" value="F:transmembrane transporter activity"/>
    <property type="evidence" value="ECO:0007669"/>
    <property type="project" value="InterPro"/>
</dbReference>
<name>A0A136IXY6_9PEZI</name>
<dbReference type="PRINTS" id="PR00171">
    <property type="entry name" value="SUGRTRNSPORT"/>
</dbReference>
<feature type="domain" description="Major facilitator superfamily (MFS) profile" evidence="9">
    <location>
        <begin position="148"/>
        <end position="614"/>
    </location>
</feature>
<comment type="subcellular location">
    <subcellularLocation>
        <location evidence="1">Membrane</location>
        <topology evidence="1">Multi-pass membrane protein</topology>
    </subcellularLocation>
</comment>
<feature type="transmembrane region" description="Helical" evidence="8">
    <location>
        <begin position="424"/>
        <end position="445"/>
    </location>
</feature>
<evidence type="ECO:0000256" key="7">
    <source>
        <dbReference type="SAM" id="MobiDB-lite"/>
    </source>
</evidence>
<dbReference type="InterPro" id="IPR005828">
    <property type="entry name" value="MFS_sugar_transport-like"/>
</dbReference>
<dbReference type="SUPFAM" id="SSF103473">
    <property type="entry name" value="MFS general substrate transporter"/>
    <property type="match status" value="1"/>
</dbReference>
<dbReference type="PANTHER" id="PTHR48020">
    <property type="entry name" value="PROTON MYO-INOSITOL COTRANSPORTER"/>
    <property type="match status" value="1"/>
</dbReference>
<keyword evidence="11" id="KW-1185">Reference proteome</keyword>
<evidence type="ECO:0000256" key="5">
    <source>
        <dbReference type="ARBA" id="ARBA00022989"/>
    </source>
</evidence>
<accession>A0A136IXY6</accession>
<feature type="transmembrane region" description="Helical" evidence="8">
    <location>
        <begin position="559"/>
        <end position="579"/>
    </location>
</feature>
<sequence>MANQSTSARRPPRIAAVPYQIPGANATFELPARRTSSAAVRPQVYDSQAQHRAHSQLVVIENPLSHYTDDGLVADVLDFAQKYLHAVDPKELIRAARVAKDVRAYDEVARSADATIGQSLPVHLTPDEKLALMAERDSLFSQKSMLSVFLSVTLAAFLQGFVQSSINGASLYSTYFIHGTSDASETGRASWILGAVNAAPFLAAAFIGCWMSLPSNDLLGRKGSMAFAAVLIMLSSIASAWCSSWEALLAARIVNGIAGMGIKAVSTPILASETVIGYWRGTFILAWQLWVAFGIFIGFVFNLIFRTADAPLAPMLILGAPFVPSLLLLASLWFCPESPRWYLRQNSRRFNPSKALQILYKLRATRLQALRDIYLIYKSIQKEESSNTGDLGHTSPSIPRGIKGHVQAYLRQYRDLFAKRRLRNALFSSSTVAIAQQLCGINVFAFYSGNLFLGVERSKDPLVPMLYSLGFGAVNFVFGLPAVRTIDTLGRRKWLIITLPMMGVFMMSAAIATTMGDGSPKGGIVAFFVFLFTAAYSPGLGPIPFTLASESFPTSHREAGCSSAIATNLFFAGILSIVFPSMHQALGEGRALGLFSGLCFVAFVLVFLLVEETKRRSLESLDQVFAVPKSKFVRFQVQQQLPWFVRRYVLRRKDLKKPSLYMDLIWGREHTSAAASTATHDGQTEVDEPVVQPKATAGTTRHVEHSSRQRPASVASNDSAHE</sequence>
<dbReference type="OrthoDB" id="6339427at2759"/>
<reference evidence="11" key="1">
    <citation type="submission" date="2016-02" db="EMBL/GenBank/DDBJ databases">
        <title>Draft genome sequence of Microdochium bolleyi, a fungal endophyte of beachgrass.</title>
        <authorList>
            <consortium name="DOE Joint Genome Institute"/>
            <person name="David A.S."/>
            <person name="May G."/>
            <person name="Haridas S."/>
            <person name="Lim J."/>
            <person name="Wang M."/>
            <person name="Labutti K."/>
            <person name="Lipzen A."/>
            <person name="Barry K."/>
            <person name="Grigoriev I.V."/>
        </authorList>
    </citation>
    <scope>NUCLEOTIDE SEQUENCE [LARGE SCALE GENOMIC DNA]</scope>
    <source>
        <strain evidence="11">J235TASD1</strain>
    </source>
</reference>
<dbReference type="InterPro" id="IPR050814">
    <property type="entry name" value="Myo-inositol_Transporter"/>
</dbReference>
<dbReference type="GO" id="GO:0016020">
    <property type="term" value="C:membrane"/>
    <property type="evidence" value="ECO:0007669"/>
    <property type="project" value="UniProtKB-SubCell"/>
</dbReference>
<proteinExistence type="inferred from homology"/>
<comment type="similarity">
    <text evidence="2">Belongs to the major facilitator superfamily. Sugar transporter (TC 2.A.1.1) family.</text>
</comment>
<feature type="region of interest" description="Disordered" evidence="7">
    <location>
        <begin position="676"/>
        <end position="722"/>
    </location>
</feature>
<gene>
    <name evidence="10" type="ORF">Micbo1qcDRAFT_212199</name>
</gene>
<dbReference type="InterPro" id="IPR020846">
    <property type="entry name" value="MFS_dom"/>
</dbReference>
<dbReference type="InterPro" id="IPR036259">
    <property type="entry name" value="MFS_trans_sf"/>
</dbReference>
<dbReference type="STRING" id="196109.A0A136IXY6"/>
<feature type="transmembrane region" description="Helical" evidence="8">
    <location>
        <begin position="494"/>
        <end position="512"/>
    </location>
</feature>
<dbReference type="PROSITE" id="PS50850">
    <property type="entry name" value="MFS"/>
    <property type="match status" value="1"/>
</dbReference>
<evidence type="ECO:0000259" key="9">
    <source>
        <dbReference type="PROSITE" id="PS50850"/>
    </source>
</evidence>
<evidence type="ECO:0000256" key="3">
    <source>
        <dbReference type="ARBA" id="ARBA00022448"/>
    </source>
</evidence>